<keyword evidence="4" id="KW-0808">Transferase</keyword>
<protein>
    <recommendedName>
        <fullName evidence="3">citrate synthase (unknown stereospecificity)</fullName>
        <ecNumber evidence="3">2.3.3.16</ecNumber>
    </recommendedName>
</protein>
<organism evidence="6 7">
    <name type="scientific">Arthrobacter sunyaminii</name>
    <dbReference type="NCBI Taxonomy" id="2816859"/>
    <lineage>
        <taxon>Bacteria</taxon>
        <taxon>Bacillati</taxon>
        <taxon>Actinomycetota</taxon>
        <taxon>Actinomycetes</taxon>
        <taxon>Micrococcales</taxon>
        <taxon>Micrococcaceae</taxon>
        <taxon>Arthrobacter</taxon>
    </lineage>
</organism>
<dbReference type="CDD" id="cd06100">
    <property type="entry name" value="CCL_ACL-C"/>
    <property type="match status" value="1"/>
</dbReference>
<evidence type="ECO:0000256" key="4">
    <source>
        <dbReference type="ARBA" id="ARBA00022679"/>
    </source>
</evidence>
<comment type="pathway">
    <text evidence="1">Carbohydrate metabolism; tricarboxylic acid cycle.</text>
</comment>
<dbReference type="InterPro" id="IPR036969">
    <property type="entry name" value="Citrate_synthase_sf"/>
</dbReference>
<dbReference type="Gene3D" id="1.10.580.10">
    <property type="entry name" value="Citrate Synthase, domain 1"/>
    <property type="match status" value="1"/>
</dbReference>
<comment type="similarity">
    <text evidence="2">Belongs to the citrate synthase family.</text>
</comment>
<dbReference type="GO" id="GO:0036440">
    <property type="term" value="F:citrate synthase activity"/>
    <property type="evidence" value="ECO:0007669"/>
    <property type="project" value="UniProtKB-EC"/>
</dbReference>
<evidence type="ECO:0000313" key="7">
    <source>
        <dbReference type="Proteomes" id="UP000680588"/>
    </source>
</evidence>
<dbReference type="Proteomes" id="UP000680588">
    <property type="component" value="Chromosome"/>
</dbReference>
<evidence type="ECO:0000256" key="3">
    <source>
        <dbReference type="ARBA" id="ARBA00012972"/>
    </source>
</evidence>
<keyword evidence="6" id="KW-0456">Lyase</keyword>
<sequence>MERSDWWKTSISDISPGVIRYHGYPVEQLIAAPEVGMATMAWLLTRGELPSVPQARLLERALVAGVDHGPQAPSIAIARMAMTCGVGINNAMASATNVLGDVHGGAGQELMEIFATILQDPRPLPETVAAEIARLRAENKYVPGFGHRFHPVDPRREPLVAAVTQAREDGVVEGRVLEAALEIERQINEGRQRPIPMNIDGATAIIYAELGFAPVLGRGLFILSRSIGALAHAWEESNSGARNKGPEHRTILPDYVGPAPRDVP</sequence>
<name>A0A975XLA1_9MICC</name>
<dbReference type="GO" id="GO:0016829">
    <property type="term" value="F:lyase activity"/>
    <property type="evidence" value="ECO:0007669"/>
    <property type="project" value="UniProtKB-KW"/>
</dbReference>
<dbReference type="PANTHER" id="PTHR11739">
    <property type="entry name" value="CITRATE SYNTHASE"/>
    <property type="match status" value="1"/>
</dbReference>
<dbReference type="RefSeq" id="WP_207347283.1">
    <property type="nucleotide sequence ID" value="NZ_CP076456.1"/>
</dbReference>
<dbReference type="PANTHER" id="PTHR11739:SF4">
    <property type="entry name" value="CITRATE SYNTHASE, PEROXISOMAL"/>
    <property type="match status" value="1"/>
</dbReference>
<dbReference type="Pfam" id="PF00285">
    <property type="entry name" value="Citrate_synt"/>
    <property type="match status" value="1"/>
</dbReference>
<evidence type="ECO:0000256" key="5">
    <source>
        <dbReference type="SAM" id="MobiDB-lite"/>
    </source>
</evidence>
<feature type="region of interest" description="Disordered" evidence="5">
    <location>
        <begin position="238"/>
        <end position="264"/>
    </location>
</feature>
<dbReference type="AlphaFoldDB" id="A0A975XLA1"/>
<dbReference type="PRINTS" id="PR00143">
    <property type="entry name" value="CITRTSNTHASE"/>
</dbReference>
<dbReference type="InterPro" id="IPR016142">
    <property type="entry name" value="Citrate_synth-like_lrg_a-sub"/>
</dbReference>
<accession>A0A975XLA1</accession>
<dbReference type="InterPro" id="IPR002020">
    <property type="entry name" value="Citrate_synthase"/>
</dbReference>
<keyword evidence="7" id="KW-1185">Reference proteome</keyword>
<dbReference type="GO" id="GO:0005829">
    <property type="term" value="C:cytosol"/>
    <property type="evidence" value="ECO:0007669"/>
    <property type="project" value="TreeGrafter"/>
</dbReference>
<dbReference type="EC" id="2.3.3.16" evidence="3"/>
<evidence type="ECO:0000313" key="6">
    <source>
        <dbReference type="EMBL" id="QWQ36875.1"/>
    </source>
</evidence>
<dbReference type="SUPFAM" id="SSF48256">
    <property type="entry name" value="Citrate synthase"/>
    <property type="match status" value="1"/>
</dbReference>
<evidence type="ECO:0000256" key="2">
    <source>
        <dbReference type="ARBA" id="ARBA00010566"/>
    </source>
</evidence>
<dbReference type="GO" id="GO:0006099">
    <property type="term" value="P:tricarboxylic acid cycle"/>
    <property type="evidence" value="ECO:0007669"/>
    <property type="project" value="TreeGrafter"/>
</dbReference>
<reference evidence="6" key="1">
    <citation type="submission" date="2021-06" db="EMBL/GenBank/DDBJ databases">
        <title>Novel species in genus Arthrobacter.</title>
        <authorList>
            <person name="Zhang G."/>
        </authorList>
    </citation>
    <scope>NUCLEOTIDE SEQUENCE</scope>
    <source>
        <strain evidence="6">Zg-ZUI122</strain>
    </source>
</reference>
<proteinExistence type="inferred from homology"/>
<evidence type="ECO:0000256" key="1">
    <source>
        <dbReference type="ARBA" id="ARBA00005163"/>
    </source>
</evidence>
<dbReference type="KEGG" id="asun:KG104_03495"/>
<dbReference type="EMBL" id="CP076456">
    <property type="protein sequence ID" value="QWQ36875.1"/>
    <property type="molecule type" value="Genomic_DNA"/>
</dbReference>
<dbReference type="NCBIfam" id="NF004864">
    <property type="entry name" value="PRK06224.1-1"/>
    <property type="match status" value="1"/>
</dbReference>
<dbReference type="GO" id="GO:0005975">
    <property type="term" value="P:carbohydrate metabolic process"/>
    <property type="evidence" value="ECO:0007669"/>
    <property type="project" value="TreeGrafter"/>
</dbReference>
<gene>
    <name evidence="6" type="ORF">KG104_03495</name>
</gene>
<dbReference type="Gene3D" id="1.10.230.10">
    <property type="entry name" value="Cytochrome P450-Terp, domain 2"/>
    <property type="match status" value="1"/>
</dbReference>
<dbReference type="InterPro" id="IPR016143">
    <property type="entry name" value="Citrate_synth-like_sm_a-sub"/>
</dbReference>